<name>A0A7X1A974_9LIST</name>
<accession>A0A7X1A974</accession>
<evidence type="ECO:0000313" key="2">
    <source>
        <dbReference type="Proteomes" id="UP000546244"/>
    </source>
</evidence>
<dbReference type="RefSeq" id="WP_185369245.1">
    <property type="nucleotide sequence ID" value="NZ_JAARMV010000007.1"/>
</dbReference>
<protein>
    <submittedName>
        <fullName evidence="1">Helix-turn-helix domain-containing protein</fullName>
    </submittedName>
</protein>
<comment type="caution">
    <text evidence="1">The sequence shown here is derived from an EMBL/GenBank/DDBJ whole genome shotgun (WGS) entry which is preliminary data.</text>
</comment>
<sequence>MSEQKKNTEEKIAYIFNNPNKSVAELAQYFGISRQAVDLIIKKNKVLYEQRLTVKKQVDDKLAKDISTYIEMNPGVAISGILENASDKKLSRSTLFRIAEKYGIEIKSTAKVDDAVVNQMISYMEKHPEKTHQEIADLFHLSASYLGRLIKEYEMPYNLKRKRKVYIDSTELDEWVRKHPEMTYQELANSFNTSKENVIQVIKKNDIPYIPKGNNDKVGIDIEDLRKFIGENPDLSVKKIGEQYGVSEATIKKRIKKYNIPYQMKRNTWKL</sequence>
<dbReference type="EMBL" id="JAARMV010000007">
    <property type="protein sequence ID" value="MBC2373607.1"/>
    <property type="molecule type" value="Genomic_DNA"/>
</dbReference>
<evidence type="ECO:0000313" key="1">
    <source>
        <dbReference type="EMBL" id="MBC2373607.1"/>
    </source>
</evidence>
<dbReference type="Gene3D" id="1.10.10.60">
    <property type="entry name" value="Homeodomain-like"/>
    <property type="match status" value="2"/>
</dbReference>
<gene>
    <name evidence="1" type="ORF">HBP98_16470</name>
</gene>
<dbReference type="Proteomes" id="UP000546244">
    <property type="component" value="Unassembled WGS sequence"/>
</dbReference>
<dbReference type="AlphaFoldDB" id="A0A7X1A974"/>
<proteinExistence type="predicted"/>
<reference evidence="1 2" key="1">
    <citation type="submission" date="2020-03" db="EMBL/GenBank/DDBJ databases">
        <title>Soil Listeria distribution.</title>
        <authorList>
            <person name="Liao J."/>
            <person name="Wiedmann M."/>
        </authorList>
    </citation>
    <scope>NUCLEOTIDE SEQUENCE [LARGE SCALE GENOMIC DNA]</scope>
    <source>
        <strain evidence="1 2">FSL L7-1850</strain>
    </source>
</reference>
<organism evidence="1 2">
    <name type="scientific">Listeria booriae</name>
    <dbReference type="NCBI Taxonomy" id="1552123"/>
    <lineage>
        <taxon>Bacteria</taxon>
        <taxon>Bacillati</taxon>
        <taxon>Bacillota</taxon>
        <taxon>Bacilli</taxon>
        <taxon>Bacillales</taxon>
        <taxon>Listeriaceae</taxon>
        <taxon>Listeria</taxon>
    </lineage>
</organism>